<dbReference type="Pfam" id="PF00149">
    <property type="entry name" value="Metallophos"/>
    <property type="match status" value="1"/>
</dbReference>
<dbReference type="EMBL" id="CVUD02000042">
    <property type="protein sequence ID" value="SEH61688.1"/>
    <property type="molecule type" value="Genomic_DNA"/>
</dbReference>
<organism evidence="6 7">
    <name type="scientific">Bathymodiolus azoricus thioautotrophic gill symbiont</name>
    <dbReference type="NCBI Taxonomy" id="235205"/>
    <lineage>
        <taxon>Bacteria</taxon>
        <taxon>Pseudomonadati</taxon>
        <taxon>Pseudomonadota</taxon>
        <taxon>Gammaproteobacteria</taxon>
        <taxon>sulfur-oxidizing symbionts</taxon>
    </lineage>
</organism>
<evidence type="ECO:0000256" key="1">
    <source>
        <dbReference type="ARBA" id="ARBA00022723"/>
    </source>
</evidence>
<dbReference type="SUPFAM" id="SSF56300">
    <property type="entry name" value="Metallo-dependent phosphatases"/>
    <property type="match status" value="1"/>
</dbReference>
<protein>
    <submittedName>
        <fullName evidence="6">Phosphohydrolase</fullName>
    </submittedName>
</protein>
<sequence length="234" mass="26133">MKHFIQISDCHIDDNAQTMEVDSHINLAKVVDKIVTLQSDALLISGDLTHNGTPHSYKKLKEILTPIETDIFVIAGNHDDSNNLASEFGACLFDCITLGAWDIINIDSVQLGKTSGFVTKNTLTTLDKQLQHSNAKYNLIVLHHPIVPMNSAWDDALSLENPQDLFAVLDKHPKIQAVLFGHAHESAEFDKNGLKIIACPSTATQSNDERRIGFNYYTLFDDGRLDYETQWINS</sequence>
<dbReference type="PANTHER" id="PTHR42988:SF2">
    <property type="entry name" value="CYCLIC NUCLEOTIDE PHOSPHODIESTERASE CBUA0032-RELATED"/>
    <property type="match status" value="1"/>
</dbReference>
<dbReference type="GO" id="GO:0016787">
    <property type="term" value="F:hydrolase activity"/>
    <property type="evidence" value="ECO:0007669"/>
    <property type="project" value="UniProtKB-KW"/>
</dbReference>
<proteinExistence type="inferred from homology"/>
<name>A0A1H6JPH8_9GAMM</name>
<dbReference type="InterPro" id="IPR050884">
    <property type="entry name" value="CNP_phosphodiesterase-III"/>
</dbReference>
<evidence type="ECO:0000313" key="6">
    <source>
        <dbReference type="EMBL" id="SEH61688.1"/>
    </source>
</evidence>
<evidence type="ECO:0000256" key="2">
    <source>
        <dbReference type="ARBA" id="ARBA00022801"/>
    </source>
</evidence>
<feature type="domain" description="Calcineurin-like phosphoesterase" evidence="5">
    <location>
        <begin position="3"/>
        <end position="185"/>
    </location>
</feature>
<evidence type="ECO:0000256" key="3">
    <source>
        <dbReference type="ARBA" id="ARBA00023004"/>
    </source>
</evidence>
<dbReference type="Proteomes" id="UP000198559">
    <property type="component" value="Unassembled WGS sequence"/>
</dbReference>
<dbReference type="InterPro" id="IPR029052">
    <property type="entry name" value="Metallo-depent_PP-like"/>
</dbReference>
<dbReference type="InterPro" id="IPR004843">
    <property type="entry name" value="Calcineurin-like_PHP"/>
</dbReference>
<evidence type="ECO:0000256" key="4">
    <source>
        <dbReference type="ARBA" id="ARBA00025742"/>
    </source>
</evidence>
<dbReference type="STRING" id="235205.BAZSYMB_SCAFFOLD00062_4"/>
<dbReference type="Gene3D" id="3.60.21.10">
    <property type="match status" value="1"/>
</dbReference>
<keyword evidence="2 6" id="KW-0378">Hydrolase</keyword>
<keyword evidence="3" id="KW-0408">Iron</keyword>
<evidence type="ECO:0000259" key="5">
    <source>
        <dbReference type="Pfam" id="PF00149"/>
    </source>
</evidence>
<dbReference type="PANTHER" id="PTHR42988">
    <property type="entry name" value="PHOSPHOHYDROLASE"/>
    <property type="match status" value="1"/>
</dbReference>
<dbReference type="AlphaFoldDB" id="A0A1H6JPH8"/>
<reference evidence="7" key="1">
    <citation type="submission" date="2016-06" db="EMBL/GenBank/DDBJ databases">
        <authorList>
            <person name="Petersen J."/>
            <person name="Sayavedra L."/>
        </authorList>
    </citation>
    <scope>NUCLEOTIDE SEQUENCE [LARGE SCALE GENOMIC DNA]</scope>
    <source>
        <strain evidence="7">BazSymB</strain>
    </source>
</reference>
<dbReference type="GO" id="GO:0046872">
    <property type="term" value="F:metal ion binding"/>
    <property type="evidence" value="ECO:0007669"/>
    <property type="project" value="UniProtKB-KW"/>
</dbReference>
<gene>
    <name evidence="6" type="ORF">BAZSYMB_SCAFFOLD00062_4</name>
</gene>
<keyword evidence="1" id="KW-0479">Metal-binding</keyword>
<evidence type="ECO:0000313" key="7">
    <source>
        <dbReference type="Proteomes" id="UP000198559"/>
    </source>
</evidence>
<comment type="similarity">
    <text evidence="4">Belongs to the cyclic nucleotide phosphodiesterase class-III family.</text>
</comment>
<accession>A0A1H6JPH8</accession>